<dbReference type="Gene3D" id="1.10.10.2220">
    <property type="match status" value="1"/>
</dbReference>
<keyword evidence="3" id="KW-0413">Isomerase</keyword>
<comment type="similarity">
    <text evidence="3">Belongs to the RecD family. RecD2 subfamily.</text>
</comment>
<dbReference type="CDD" id="cd17933">
    <property type="entry name" value="DEXSc_RecD-like"/>
    <property type="match status" value="1"/>
</dbReference>
<dbReference type="EC" id="5.6.2.3" evidence="3"/>
<evidence type="ECO:0000313" key="7">
    <source>
        <dbReference type="Proteomes" id="UP000187404"/>
    </source>
</evidence>
<keyword evidence="3" id="KW-0378">Hydrolase</keyword>
<keyword evidence="2 3" id="KW-0067">ATP-binding</keyword>
<dbReference type="InterPro" id="IPR006345">
    <property type="entry name" value="RecD2"/>
</dbReference>
<dbReference type="GO" id="GO:0017116">
    <property type="term" value="F:single-stranded DNA helicase activity"/>
    <property type="evidence" value="ECO:0007669"/>
    <property type="project" value="TreeGrafter"/>
</dbReference>
<dbReference type="Pfam" id="PF23139">
    <property type="entry name" value="OB_YrrC"/>
    <property type="match status" value="1"/>
</dbReference>
<organism evidence="6 7">
    <name type="scientific">Hornefia porci</name>
    <dbReference type="NCBI Taxonomy" id="2652292"/>
    <lineage>
        <taxon>Bacteria</taxon>
        <taxon>Bacillati</taxon>
        <taxon>Bacillota</taxon>
        <taxon>Clostridia</taxon>
        <taxon>Peptostreptococcales</taxon>
        <taxon>Anaerovoracaceae</taxon>
        <taxon>Hornefia</taxon>
    </lineage>
</organism>
<dbReference type="InterPro" id="IPR050534">
    <property type="entry name" value="Coronavir_polyprotein_1ab"/>
</dbReference>
<dbReference type="GO" id="GO:0016887">
    <property type="term" value="F:ATP hydrolysis activity"/>
    <property type="evidence" value="ECO:0007669"/>
    <property type="project" value="RHEA"/>
</dbReference>
<reference evidence="6 7" key="1">
    <citation type="journal article" date="2016" name="Appl. Environ. Microbiol.">
        <title>Function and Phylogeny of Bacterial Butyryl Coenzyme A:Acetate Transferases and Their Diversity in the Proximal Colon of Swine.</title>
        <authorList>
            <person name="Trachsel J."/>
            <person name="Bayles D.O."/>
            <person name="Looft T."/>
            <person name="Levine U.Y."/>
            <person name="Allen H.K."/>
        </authorList>
    </citation>
    <scope>NUCLEOTIDE SEQUENCE [LARGE SCALE GENOMIC DNA]</scope>
    <source>
        <strain evidence="6 7">68-3-10</strain>
    </source>
</reference>
<dbReference type="SMART" id="SM00382">
    <property type="entry name" value="AAA"/>
    <property type="match status" value="1"/>
</dbReference>
<proteinExistence type="inferred from homology"/>
<name>A0A1Q9JLH2_9FIRM</name>
<dbReference type="NCBIfam" id="TIGR01448">
    <property type="entry name" value="recD_rel"/>
    <property type="match status" value="1"/>
</dbReference>
<comment type="caution">
    <text evidence="6">The sequence shown here is derived from an EMBL/GenBank/DDBJ whole genome shotgun (WGS) entry which is preliminary data.</text>
</comment>
<dbReference type="Gene3D" id="1.10.150.20">
    <property type="entry name" value="5' to 3' exonuclease, C-terminal subdomain"/>
    <property type="match status" value="1"/>
</dbReference>
<dbReference type="Proteomes" id="UP000187404">
    <property type="component" value="Unassembled WGS sequence"/>
</dbReference>
<dbReference type="AlphaFoldDB" id="A0A1Q9JLH2"/>
<dbReference type="InterPro" id="IPR003593">
    <property type="entry name" value="AAA+_ATPase"/>
</dbReference>
<comment type="catalytic activity">
    <reaction evidence="3">
        <text>ATP + H2O = ADP + phosphate + H(+)</text>
        <dbReference type="Rhea" id="RHEA:13065"/>
        <dbReference type="ChEBI" id="CHEBI:15377"/>
        <dbReference type="ChEBI" id="CHEBI:15378"/>
        <dbReference type="ChEBI" id="CHEBI:30616"/>
        <dbReference type="ChEBI" id="CHEBI:43474"/>
        <dbReference type="ChEBI" id="CHEBI:456216"/>
        <dbReference type="EC" id="5.6.2.3"/>
    </reaction>
</comment>
<dbReference type="SMART" id="SM00278">
    <property type="entry name" value="HhH1"/>
    <property type="match status" value="3"/>
</dbReference>
<dbReference type="GO" id="GO:0009338">
    <property type="term" value="C:exodeoxyribonuclease V complex"/>
    <property type="evidence" value="ECO:0007669"/>
    <property type="project" value="TreeGrafter"/>
</dbReference>
<dbReference type="Pfam" id="PF13538">
    <property type="entry name" value="UvrD_C_2"/>
    <property type="match status" value="1"/>
</dbReference>
<evidence type="ECO:0000259" key="5">
    <source>
        <dbReference type="SMART" id="SM00382"/>
    </source>
</evidence>
<dbReference type="PANTHER" id="PTHR43788">
    <property type="entry name" value="DNA2/NAM7 HELICASE FAMILY MEMBER"/>
    <property type="match status" value="1"/>
</dbReference>
<keyword evidence="3" id="KW-0238">DNA-binding</keyword>
<dbReference type="STRING" id="1261640.BHK98_12305"/>
<dbReference type="Gene3D" id="3.40.50.300">
    <property type="entry name" value="P-loop containing nucleotide triphosphate hydrolases"/>
    <property type="match status" value="2"/>
</dbReference>
<dbReference type="InterPro" id="IPR027417">
    <property type="entry name" value="P-loop_NTPase"/>
</dbReference>
<evidence type="ECO:0000313" key="6">
    <source>
        <dbReference type="EMBL" id="OLR57062.1"/>
    </source>
</evidence>
<dbReference type="HAMAP" id="MF_01488">
    <property type="entry name" value="RecD2"/>
    <property type="match status" value="1"/>
</dbReference>
<sequence>METKKGVLTEIIFHNDENGYTIADMETDDELLTVVGNLSSAAKGTCFELTGTFKTHPRYGEQFVFTEAKEVLPTSRAGIEGFLASGIIKGIGPKTAGAIVAKFGEETLQIIEKQPERLCEVSGIGSKKADVIAASFAEHREFADVSLFFQGYGVSAAQTLRLYKGYGKDAVSLIQENPYRLADELYGFGFRRADEVAARMGVAPDSPFRIQSGIRYGLMSYVSDGSTFVPQEVLCEKVAQILDLTREQVKDELVNMAFTGDVQLDTIRDEQVVYLYSYYLAEQKVCRNLVAIAHGDLKAPAADIKRSIEMTEKSTGLHLSEKQKSAVLRAVTSGISVITGGPGTGKTTIINTIINVFEESGFKAAIAAPTGRAAKRITETSGHYASTIHRLLEYYYSEGMDEMQFGKNAEDPLDYDVVIIDEASMIDLLLMQSLTEAIRPGTRLILVGDSDQLPSVGAGNVLTDIIESGMIQTSRLTEIYRQAEESMIVVNAHRINHGEYPTLNGRDTDFFFMERSSEKEIQRLITELVTRRLPAYYGVDSVGEIQVLSPTKKGPVGTVELNGILQEACNPASPDAAEKKFGDHVFRTGDKVMQIRNNYQMEWKIPGVAQSGQGVFNGDVGFIQAIDNEYGSLTVLYDDERYVQYDFSQLDELELAYAVTVHKSQGSEFPVVVMPVSWFPPMLATRNLLYTAVTRGKRIVVLVGSENRMRAMIDNDRIRLRYSGLQDRLGRMMEFEETDIGKEESVWDDRDV</sequence>
<dbReference type="GO" id="GO:0006310">
    <property type="term" value="P:DNA recombination"/>
    <property type="evidence" value="ECO:0007669"/>
    <property type="project" value="InterPro"/>
</dbReference>
<dbReference type="InterPro" id="IPR010994">
    <property type="entry name" value="RuvA_2-like"/>
</dbReference>
<dbReference type="PANTHER" id="PTHR43788:SF6">
    <property type="entry name" value="DNA HELICASE B"/>
    <property type="match status" value="1"/>
</dbReference>
<dbReference type="SUPFAM" id="SSF52540">
    <property type="entry name" value="P-loop containing nucleoside triphosphate hydrolases"/>
    <property type="match status" value="1"/>
</dbReference>
<keyword evidence="7" id="KW-1185">Reference proteome</keyword>
<dbReference type="InterPro" id="IPR055446">
    <property type="entry name" value="RecD2_N_OB"/>
</dbReference>
<dbReference type="GO" id="GO:0005524">
    <property type="term" value="F:ATP binding"/>
    <property type="evidence" value="ECO:0007669"/>
    <property type="project" value="UniProtKB-UniRule"/>
</dbReference>
<feature type="domain" description="Helix-hairpin-helix DNA-binding motif class 1" evidence="4">
    <location>
        <begin position="116"/>
        <end position="135"/>
    </location>
</feature>
<dbReference type="Gene3D" id="2.30.30.940">
    <property type="match status" value="1"/>
</dbReference>
<feature type="domain" description="Helix-hairpin-helix DNA-binding motif class 1" evidence="4">
    <location>
        <begin position="180"/>
        <end position="199"/>
    </location>
</feature>
<dbReference type="InterPro" id="IPR041451">
    <property type="entry name" value="RecD2_SH13"/>
</dbReference>
<dbReference type="GO" id="GO:0043139">
    <property type="term" value="F:5'-3' DNA helicase activity"/>
    <property type="evidence" value="ECO:0007669"/>
    <property type="project" value="UniProtKB-UniRule"/>
</dbReference>
<evidence type="ECO:0000256" key="3">
    <source>
        <dbReference type="HAMAP-Rule" id="MF_01488"/>
    </source>
</evidence>
<gene>
    <name evidence="3" type="primary">recD2</name>
    <name evidence="6" type="ORF">BHK98_12305</name>
</gene>
<dbReference type="InterPro" id="IPR027785">
    <property type="entry name" value="UvrD-like_helicase_C"/>
</dbReference>
<dbReference type="SUPFAM" id="SSF47781">
    <property type="entry name" value="RuvA domain 2-like"/>
    <property type="match status" value="1"/>
</dbReference>
<dbReference type="InterPro" id="IPR029493">
    <property type="entry name" value="RecD2-like_HHH"/>
</dbReference>
<dbReference type="OrthoDB" id="9803432at2"/>
<evidence type="ECO:0000256" key="2">
    <source>
        <dbReference type="ARBA" id="ARBA00022840"/>
    </source>
</evidence>
<comment type="function">
    <text evidence="3">DNA-dependent ATPase and ATP-dependent 5'-3' DNA helicase. Has no activity on blunt DNA or DNA with 3'-overhangs, requires at least 10 bases of 5'-ssDNA for helicase activity.</text>
</comment>
<dbReference type="Pfam" id="PF14490">
    <property type="entry name" value="HHH_RecD2"/>
    <property type="match status" value="1"/>
</dbReference>
<dbReference type="Pfam" id="PF14520">
    <property type="entry name" value="HHH_5"/>
    <property type="match status" value="1"/>
</dbReference>
<dbReference type="Pfam" id="PF18335">
    <property type="entry name" value="SH3_13"/>
    <property type="match status" value="1"/>
</dbReference>
<dbReference type="RefSeq" id="WP_075715210.1">
    <property type="nucleotide sequence ID" value="NZ_MJIE01000001.1"/>
</dbReference>
<dbReference type="InterPro" id="IPR003583">
    <property type="entry name" value="Hlx-hairpin-Hlx_DNA-bd_motif"/>
</dbReference>
<accession>A0A1Q9JLH2</accession>
<feature type="domain" description="AAA+ ATPase" evidence="5">
    <location>
        <begin position="332"/>
        <end position="477"/>
    </location>
</feature>
<feature type="domain" description="Helix-hairpin-helix DNA-binding motif class 1" evidence="4">
    <location>
        <begin position="81"/>
        <end position="102"/>
    </location>
</feature>
<feature type="binding site" evidence="3">
    <location>
        <begin position="343"/>
        <end position="347"/>
    </location>
    <ligand>
        <name>ATP</name>
        <dbReference type="ChEBI" id="CHEBI:30616"/>
    </ligand>
</feature>
<keyword evidence="1 3" id="KW-0547">Nucleotide-binding</keyword>
<evidence type="ECO:0000259" key="4">
    <source>
        <dbReference type="SMART" id="SM00278"/>
    </source>
</evidence>
<dbReference type="GO" id="GO:0003677">
    <property type="term" value="F:DNA binding"/>
    <property type="evidence" value="ECO:0007669"/>
    <property type="project" value="UniProtKB-UniRule"/>
</dbReference>
<protein>
    <recommendedName>
        <fullName evidence="3">ATP-dependent RecD2 DNA helicase</fullName>
        <ecNumber evidence="3">5.6.2.3</ecNumber>
    </recommendedName>
    <alternativeName>
        <fullName evidence="3">DNA 5'-3' helicase subunit RecD2</fullName>
    </alternativeName>
</protein>
<dbReference type="CDD" id="cd18809">
    <property type="entry name" value="SF1_C_RecD"/>
    <property type="match status" value="1"/>
</dbReference>
<keyword evidence="3" id="KW-0347">Helicase</keyword>
<dbReference type="Pfam" id="PF13604">
    <property type="entry name" value="AAA_30"/>
    <property type="match status" value="1"/>
</dbReference>
<dbReference type="GO" id="GO:0006281">
    <property type="term" value="P:DNA repair"/>
    <property type="evidence" value="ECO:0007669"/>
    <property type="project" value="InterPro"/>
</dbReference>
<dbReference type="EMBL" id="MJIE01000001">
    <property type="protein sequence ID" value="OLR57062.1"/>
    <property type="molecule type" value="Genomic_DNA"/>
</dbReference>
<evidence type="ECO:0000256" key="1">
    <source>
        <dbReference type="ARBA" id="ARBA00022741"/>
    </source>
</evidence>